<dbReference type="InterPro" id="IPR001650">
    <property type="entry name" value="Helicase_C-like"/>
</dbReference>
<evidence type="ECO:0000256" key="9">
    <source>
        <dbReference type="PROSITE-ProRule" id="PRU00552"/>
    </source>
</evidence>
<comment type="subcellular location">
    <subcellularLocation>
        <location evidence="1">Nucleus</location>
    </subcellularLocation>
</comment>
<feature type="domain" description="DEAD-box RNA helicase Q" evidence="13">
    <location>
        <begin position="784"/>
        <end position="812"/>
    </location>
</feature>
<reference evidence="14 15" key="1">
    <citation type="journal article" date="2018" name="Sci. Rep.">
        <title>Comparative genomics provides insights into the lifestyle and reveals functional heterogeneity of dark septate endophytic fungi.</title>
        <authorList>
            <person name="Knapp D.G."/>
            <person name="Nemeth J.B."/>
            <person name="Barry K."/>
            <person name="Hainaut M."/>
            <person name="Henrissat B."/>
            <person name="Johnson J."/>
            <person name="Kuo A."/>
            <person name="Lim J.H.P."/>
            <person name="Lipzen A."/>
            <person name="Nolan M."/>
            <person name="Ohm R.A."/>
            <person name="Tamas L."/>
            <person name="Grigoriev I.V."/>
            <person name="Spatafora J.W."/>
            <person name="Nagy L.G."/>
            <person name="Kovacs G.M."/>
        </authorList>
    </citation>
    <scope>NUCLEOTIDE SEQUENCE [LARGE SCALE GENOMIC DNA]</scope>
    <source>
        <strain evidence="14 15">DSE2036</strain>
    </source>
</reference>
<dbReference type="Proteomes" id="UP000244855">
    <property type="component" value="Unassembled WGS sequence"/>
</dbReference>
<dbReference type="InterPro" id="IPR027417">
    <property type="entry name" value="P-loop_NTPase"/>
</dbReference>
<keyword evidence="6" id="KW-0067">ATP-binding</keyword>
<dbReference type="InterPro" id="IPR016084">
    <property type="entry name" value="Haem_Oase-like_multi-hlx"/>
</dbReference>
<comment type="catalytic activity">
    <reaction evidence="8">
        <text>ATP + H2O = ADP + phosphate + H(+)</text>
        <dbReference type="Rhea" id="RHEA:13065"/>
        <dbReference type="ChEBI" id="CHEBI:15377"/>
        <dbReference type="ChEBI" id="CHEBI:15378"/>
        <dbReference type="ChEBI" id="CHEBI:30616"/>
        <dbReference type="ChEBI" id="CHEBI:43474"/>
        <dbReference type="ChEBI" id="CHEBI:456216"/>
        <dbReference type="EC" id="3.6.4.13"/>
    </reaction>
</comment>
<dbReference type="InterPro" id="IPR014001">
    <property type="entry name" value="Helicase_ATP-bd"/>
</dbReference>
<dbReference type="GO" id="GO:0003724">
    <property type="term" value="F:RNA helicase activity"/>
    <property type="evidence" value="ECO:0007669"/>
    <property type="project" value="UniProtKB-EC"/>
</dbReference>
<dbReference type="InterPro" id="IPR027574">
    <property type="entry name" value="Thiaminase_II"/>
</dbReference>
<dbReference type="InterPro" id="IPR011545">
    <property type="entry name" value="DEAD/DEAH_box_helicase_dom"/>
</dbReference>
<dbReference type="PROSITE" id="PS00039">
    <property type="entry name" value="DEAD_ATP_HELICASE"/>
    <property type="match status" value="1"/>
</dbReference>
<dbReference type="NCBIfam" id="TIGR00097">
    <property type="entry name" value="HMP-P_kinase"/>
    <property type="match status" value="1"/>
</dbReference>
<dbReference type="SUPFAM" id="SSF52540">
    <property type="entry name" value="P-loop containing nucleoside triphosphate hydrolases"/>
    <property type="match status" value="1"/>
</dbReference>
<dbReference type="PROSITE" id="PS51195">
    <property type="entry name" value="Q_MOTIF"/>
    <property type="match status" value="1"/>
</dbReference>
<dbReference type="FunFam" id="1.20.910.10:FF:000003">
    <property type="entry name" value="Hydroxymethylpyrimidine/phosphomethylpyrimidine kinase THI20"/>
    <property type="match status" value="1"/>
</dbReference>
<dbReference type="Pfam" id="PF00270">
    <property type="entry name" value="DEAD"/>
    <property type="match status" value="1"/>
</dbReference>
<evidence type="ECO:0000256" key="6">
    <source>
        <dbReference type="ARBA" id="ARBA00022840"/>
    </source>
</evidence>
<evidence type="ECO:0000313" key="14">
    <source>
        <dbReference type="EMBL" id="PVI07400.1"/>
    </source>
</evidence>
<feature type="compositionally biased region" description="Polar residues" evidence="10">
    <location>
        <begin position="1192"/>
        <end position="1204"/>
    </location>
</feature>
<evidence type="ECO:0000256" key="5">
    <source>
        <dbReference type="ARBA" id="ARBA00022806"/>
    </source>
</evidence>
<feature type="domain" description="Helicase ATP-binding" evidence="11">
    <location>
        <begin position="815"/>
        <end position="990"/>
    </location>
</feature>
<dbReference type="PROSITE" id="PS51194">
    <property type="entry name" value="HELICASE_CTER"/>
    <property type="match status" value="1"/>
</dbReference>
<evidence type="ECO:0000256" key="3">
    <source>
        <dbReference type="ARBA" id="ARBA00022741"/>
    </source>
</evidence>
<dbReference type="GO" id="GO:0009228">
    <property type="term" value="P:thiamine biosynthetic process"/>
    <property type="evidence" value="ECO:0007669"/>
    <property type="project" value="InterPro"/>
</dbReference>
<name>A0A2V1EDH0_9PLEO</name>
<dbReference type="GO" id="GO:0008972">
    <property type="term" value="F:phosphomethylpyrimidine kinase activity"/>
    <property type="evidence" value="ECO:0007669"/>
    <property type="project" value="InterPro"/>
</dbReference>
<evidence type="ECO:0000259" key="12">
    <source>
        <dbReference type="PROSITE" id="PS51194"/>
    </source>
</evidence>
<evidence type="ECO:0000256" key="1">
    <source>
        <dbReference type="ARBA" id="ARBA00004123"/>
    </source>
</evidence>
<dbReference type="NCBIfam" id="TIGR04306">
    <property type="entry name" value="salvage_TenA"/>
    <property type="match status" value="1"/>
</dbReference>
<dbReference type="FunFam" id="3.40.1190.20:FF:000034">
    <property type="entry name" value="Putative hydroxymethylpyrimidine/ phosphomethylpyrimidine kinase 2"/>
    <property type="match status" value="1"/>
</dbReference>
<dbReference type="InterPro" id="IPR013749">
    <property type="entry name" value="PM/HMP-P_kinase-1"/>
</dbReference>
<feature type="compositionally biased region" description="Gly residues" evidence="10">
    <location>
        <begin position="1170"/>
        <end position="1191"/>
    </location>
</feature>
<dbReference type="CDD" id="cd19367">
    <property type="entry name" value="TenA_C_ScTHI20-like"/>
    <property type="match status" value="1"/>
</dbReference>
<dbReference type="EC" id="3.6.4.13" evidence="2"/>
<dbReference type="InterPro" id="IPR029056">
    <property type="entry name" value="Ribokinase-like"/>
</dbReference>
<dbReference type="AlphaFoldDB" id="A0A2V1EDH0"/>
<protein>
    <recommendedName>
        <fullName evidence="2">RNA helicase</fullName>
        <ecNumber evidence="2">3.6.4.13</ecNumber>
    </recommendedName>
</protein>
<dbReference type="GO" id="GO:0005634">
    <property type="term" value="C:nucleus"/>
    <property type="evidence" value="ECO:0007669"/>
    <property type="project" value="UniProtKB-SubCell"/>
</dbReference>
<evidence type="ECO:0000259" key="11">
    <source>
        <dbReference type="PROSITE" id="PS51192"/>
    </source>
</evidence>
<dbReference type="Pfam" id="PF03070">
    <property type="entry name" value="TENA_THI-4"/>
    <property type="match status" value="1"/>
</dbReference>
<dbReference type="Gene3D" id="3.40.1190.20">
    <property type="match status" value="1"/>
</dbReference>
<feature type="short sequence motif" description="Q motif" evidence="9">
    <location>
        <begin position="784"/>
        <end position="812"/>
    </location>
</feature>
<dbReference type="SUPFAM" id="SSF48613">
    <property type="entry name" value="Heme oxygenase-like"/>
    <property type="match status" value="1"/>
</dbReference>
<evidence type="ECO:0000259" key="13">
    <source>
        <dbReference type="PROSITE" id="PS51195"/>
    </source>
</evidence>
<evidence type="ECO:0000256" key="7">
    <source>
        <dbReference type="ARBA" id="ARBA00023242"/>
    </source>
</evidence>
<dbReference type="GO" id="GO:0050334">
    <property type="term" value="F:thiaminase activity"/>
    <property type="evidence" value="ECO:0007669"/>
    <property type="project" value="InterPro"/>
</dbReference>
<evidence type="ECO:0000313" key="15">
    <source>
        <dbReference type="Proteomes" id="UP000244855"/>
    </source>
</evidence>
<dbReference type="STRING" id="97972.A0A2V1EDH0"/>
<dbReference type="Gene3D" id="3.40.50.300">
    <property type="entry name" value="P-loop containing nucleotide triphosphate hydrolases"/>
    <property type="match status" value="2"/>
</dbReference>
<evidence type="ECO:0000256" key="2">
    <source>
        <dbReference type="ARBA" id="ARBA00012552"/>
    </source>
</evidence>
<dbReference type="OrthoDB" id="10028886at2759"/>
<accession>A0A2V1EDH0</accession>
<dbReference type="FunFam" id="3.40.50.300:FF:000079">
    <property type="entry name" value="probable ATP-dependent RNA helicase DDX17"/>
    <property type="match status" value="1"/>
</dbReference>
<sequence>MLEYVGTLGSLRRLTLAGISKFTVNGLLEFISRLGPNNRGIRVMIDMADPDTILPDEQIALIKEALDEKVSGTLEYTPWRVTIPRIVLMCVKRILVIAGSDSSGGAGLEADQKVIAAHGHYAMTATTALTAQNTLGVHDIHHIPPSFLRKQIDVCLDDIGADVVKTGMLASVETVGIVADAFREHGISNSVVDPVMVSTSGSQLLPEEAVDTLIKRLLPITKILTPNLPEAKLLLRVARIDFKDPDTIDDIVDIAQKLQSLGPKYVLLKGGHLPLTKGRLVSKNEADQDIVLNVLCGENALTLIEAPYQKSRNTHGTGCSLASAIACNLASGMNMLSAVKKANLYVEAGIRTSEDLGKGSGPINHFHSTYTLPFTPGGFIDYLLQRDDIQDPWKQYTHHEFVARMGDGTLPIDNFKHYLIQDYRFLIHFARANALASYKSKSMADIGRSAQQVLHLQEEIKLHIDFCKDYGLSTGDLENQEEDQACTAYTRYVLDIGQSEDWLALQIALLPCLIGYGIIARRLLDDPKTVREGNQYWKWIETYVAEDYCEAMETGKDLIEKHATKQSLSRVDELAKIFVHATNMERGFWDMGLQAGSQNATSDAKGESTAYFFLHSLLHPPTRKHSSPRFLIPNTMSYGGGYGGGRNGGGGYSNGYDTTSGGYGAYNYDYTGQYATYGYGGGNGHSNGYGGDRGGHGGGGYGGDRGGGGGYGGGGYGGGGGDRMSALGQGLKTQNWDLDSLPKFEKSFYKEDPAVSARSEAEVAAFRKENQMTTQGKNVPKPVTTFDEAGFPSYVMNEVKAQGFAKPTAIQSQGWPMALSGRDVVGVAETGSGKTLTYCLPAIVHINAQPLLAPGDGPIVLILAPTRELAVQIQQEISKFGKSSRIRNTCVYGGVPKGPQIRDLARGVEVVIATPGRLIDMLEAGKTNLRRVTYLVLDEADRMLDMGFEPQIRKIIGQIRPDRQTCMWSATWPKEVRQLAADYQNDWIQVNIGSMELSANHRIQQIVEVVTDFEKRDRMSKHLETIMSDKDNKVLVFTGTKRVADEITRFLRQDGWPALSIHGDKQQNERDWVLNEFKTGKSPIMVATDVASRGIDVRNITHVLNYDYPNNFEDYVHRIGRTGRAGAKGTAITFFTTENSKQARDLVNILTESKQQIDPKLHEMARYGGGGGGGGRWGGGRGRGRGGGGSWTGSNNAPVRNSRW</sequence>
<dbReference type="Gene3D" id="1.20.910.10">
    <property type="entry name" value="Heme oxygenase-like"/>
    <property type="match status" value="1"/>
</dbReference>
<dbReference type="CDD" id="cd17966">
    <property type="entry name" value="DEADc_DDX5_DDX17"/>
    <property type="match status" value="1"/>
</dbReference>
<evidence type="ECO:0000256" key="10">
    <source>
        <dbReference type="SAM" id="MobiDB-lite"/>
    </source>
</evidence>
<keyword evidence="15" id="KW-1185">Reference proteome</keyword>
<dbReference type="InterPro" id="IPR004305">
    <property type="entry name" value="Thiaminase-2/PQQC"/>
</dbReference>
<dbReference type="PROSITE" id="PS51192">
    <property type="entry name" value="HELICASE_ATP_BIND_1"/>
    <property type="match status" value="1"/>
</dbReference>
<keyword evidence="7" id="KW-0539">Nucleus</keyword>
<dbReference type="Pfam" id="PF08543">
    <property type="entry name" value="Phos_pyr_kin"/>
    <property type="match status" value="1"/>
</dbReference>
<dbReference type="InterPro" id="IPR000629">
    <property type="entry name" value="RNA-helicase_DEAD-box_CS"/>
</dbReference>
<dbReference type="PANTHER" id="PTHR47958">
    <property type="entry name" value="ATP-DEPENDENT RNA HELICASE DBP3"/>
    <property type="match status" value="1"/>
</dbReference>
<keyword evidence="5" id="KW-0347">Helicase</keyword>
<evidence type="ECO:0000256" key="4">
    <source>
        <dbReference type="ARBA" id="ARBA00022801"/>
    </source>
</evidence>
<dbReference type="InterPro" id="IPR004399">
    <property type="entry name" value="HMP/HMP-P_kinase_dom"/>
</dbReference>
<dbReference type="SMART" id="SM00490">
    <property type="entry name" value="HELICc"/>
    <property type="match status" value="1"/>
</dbReference>
<dbReference type="FunFam" id="3.40.50.300:FF:000008">
    <property type="entry name" value="ATP-dependent RNA helicase RhlB"/>
    <property type="match status" value="1"/>
</dbReference>
<dbReference type="GO" id="GO:0005524">
    <property type="term" value="F:ATP binding"/>
    <property type="evidence" value="ECO:0007669"/>
    <property type="project" value="UniProtKB-KW"/>
</dbReference>
<dbReference type="EMBL" id="KZ805304">
    <property type="protein sequence ID" value="PVI07400.1"/>
    <property type="molecule type" value="Genomic_DNA"/>
</dbReference>
<dbReference type="SUPFAM" id="SSF53613">
    <property type="entry name" value="Ribokinase-like"/>
    <property type="match status" value="1"/>
</dbReference>
<dbReference type="CDD" id="cd18787">
    <property type="entry name" value="SF2_C_DEAD"/>
    <property type="match status" value="1"/>
</dbReference>
<keyword evidence="3" id="KW-0547">Nucleotide-binding</keyword>
<evidence type="ECO:0000256" key="8">
    <source>
        <dbReference type="ARBA" id="ARBA00047984"/>
    </source>
</evidence>
<keyword evidence="4" id="KW-0378">Hydrolase</keyword>
<dbReference type="CDD" id="cd01169">
    <property type="entry name" value="HMPP_kinase"/>
    <property type="match status" value="1"/>
</dbReference>
<dbReference type="GO" id="GO:0003676">
    <property type="term" value="F:nucleic acid binding"/>
    <property type="evidence" value="ECO:0007669"/>
    <property type="project" value="InterPro"/>
</dbReference>
<feature type="domain" description="Helicase C-terminal" evidence="12">
    <location>
        <begin position="1018"/>
        <end position="1165"/>
    </location>
</feature>
<dbReference type="SMART" id="SM00487">
    <property type="entry name" value="DEXDc"/>
    <property type="match status" value="1"/>
</dbReference>
<organism evidence="14 15">
    <name type="scientific">Periconia macrospinosa</name>
    <dbReference type="NCBI Taxonomy" id="97972"/>
    <lineage>
        <taxon>Eukaryota</taxon>
        <taxon>Fungi</taxon>
        <taxon>Dikarya</taxon>
        <taxon>Ascomycota</taxon>
        <taxon>Pezizomycotina</taxon>
        <taxon>Dothideomycetes</taxon>
        <taxon>Pleosporomycetidae</taxon>
        <taxon>Pleosporales</taxon>
        <taxon>Massarineae</taxon>
        <taxon>Periconiaceae</taxon>
        <taxon>Periconia</taxon>
    </lineage>
</organism>
<gene>
    <name evidence="14" type="ORF">DM02DRAFT_638037</name>
</gene>
<proteinExistence type="predicted"/>
<dbReference type="InterPro" id="IPR014014">
    <property type="entry name" value="RNA_helicase_DEAD_Q_motif"/>
</dbReference>
<dbReference type="Pfam" id="PF00271">
    <property type="entry name" value="Helicase_C"/>
    <property type="match status" value="1"/>
</dbReference>
<feature type="region of interest" description="Disordered" evidence="10">
    <location>
        <begin position="1170"/>
        <end position="1204"/>
    </location>
</feature>